<keyword evidence="2" id="KW-1185">Reference proteome</keyword>
<evidence type="ECO:0000313" key="1">
    <source>
        <dbReference type="EMBL" id="KAH7124545.1"/>
    </source>
</evidence>
<sequence length="169" mass="18292">MSTADTVIISETTTAGMTDGDSCSQNALIKGSRRLIQPISPYAKRWMLTCLSEQKKKQTKKASPCSSVRYFPCRPCVTRAIRAPGHEYIGTALRATALRAAQQLRACGSSAAPPAALVLAPALDSFGEVLEKSLKERKVIALEAIAGAARLWVQLIQQAEDDEEEDKDN</sequence>
<dbReference type="Proteomes" id="UP000738349">
    <property type="component" value="Unassembled WGS sequence"/>
</dbReference>
<dbReference type="AlphaFoldDB" id="A0A9P9DPV4"/>
<gene>
    <name evidence="1" type="ORF">EDB81DRAFT_810992</name>
</gene>
<name>A0A9P9DPV4_9HYPO</name>
<reference evidence="1" key="1">
    <citation type="journal article" date="2021" name="Nat. Commun.">
        <title>Genetic determinants of endophytism in the Arabidopsis root mycobiome.</title>
        <authorList>
            <person name="Mesny F."/>
            <person name="Miyauchi S."/>
            <person name="Thiergart T."/>
            <person name="Pickel B."/>
            <person name="Atanasova L."/>
            <person name="Karlsson M."/>
            <person name="Huettel B."/>
            <person name="Barry K.W."/>
            <person name="Haridas S."/>
            <person name="Chen C."/>
            <person name="Bauer D."/>
            <person name="Andreopoulos W."/>
            <person name="Pangilinan J."/>
            <person name="LaButti K."/>
            <person name="Riley R."/>
            <person name="Lipzen A."/>
            <person name="Clum A."/>
            <person name="Drula E."/>
            <person name="Henrissat B."/>
            <person name="Kohler A."/>
            <person name="Grigoriev I.V."/>
            <person name="Martin F.M."/>
            <person name="Hacquard S."/>
        </authorList>
    </citation>
    <scope>NUCLEOTIDE SEQUENCE</scope>
    <source>
        <strain evidence="1">MPI-CAGE-AT-0147</strain>
    </source>
</reference>
<proteinExistence type="predicted"/>
<dbReference type="OrthoDB" id="4850586at2759"/>
<protein>
    <submittedName>
        <fullName evidence="1">Uncharacterized protein</fullName>
    </submittedName>
</protein>
<dbReference type="EMBL" id="JAGMUV010000021">
    <property type="protein sequence ID" value="KAH7124545.1"/>
    <property type="molecule type" value="Genomic_DNA"/>
</dbReference>
<comment type="caution">
    <text evidence="1">The sequence shown here is derived from an EMBL/GenBank/DDBJ whole genome shotgun (WGS) entry which is preliminary data.</text>
</comment>
<evidence type="ECO:0000313" key="2">
    <source>
        <dbReference type="Proteomes" id="UP000738349"/>
    </source>
</evidence>
<organism evidence="1 2">
    <name type="scientific">Dactylonectria macrodidyma</name>
    <dbReference type="NCBI Taxonomy" id="307937"/>
    <lineage>
        <taxon>Eukaryota</taxon>
        <taxon>Fungi</taxon>
        <taxon>Dikarya</taxon>
        <taxon>Ascomycota</taxon>
        <taxon>Pezizomycotina</taxon>
        <taxon>Sordariomycetes</taxon>
        <taxon>Hypocreomycetidae</taxon>
        <taxon>Hypocreales</taxon>
        <taxon>Nectriaceae</taxon>
        <taxon>Dactylonectria</taxon>
    </lineage>
</organism>
<accession>A0A9P9DPV4</accession>